<dbReference type="VEuPathDB" id="FungiDB:yc1106_03214"/>
<dbReference type="Proteomes" id="UP001056012">
    <property type="component" value="Chromosome 2"/>
</dbReference>
<accession>A0A9Q9DRE1</accession>
<dbReference type="OrthoDB" id="3704005at2759"/>
<feature type="region of interest" description="Disordered" evidence="1">
    <location>
        <begin position="53"/>
        <end position="74"/>
    </location>
</feature>
<keyword evidence="3" id="KW-1185">Reference proteome</keyword>
<reference evidence="2" key="1">
    <citation type="submission" date="2021-12" db="EMBL/GenBank/DDBJ databases">
        <title>Curvularia clavata genome.</title>
        <authorList>
            <person name="Cao Y."/>
        </authorList>
    </citation>
    <scope>NUCLEOTIDE SEQUENCE</scope>
    <source>
        <strain evidence="2">Yc1106</strain>
    </source>
</reference>
<protein>
    <submittedName>
        <fullName evidence="2">Uncharacterized protein</fullName>
    </submittedName>
</protein>
<evidence type="ECO:0000256" key="1">
    <source>
        <dbReference type="SAM" id="MobiDB-lite"/>
    </source>
</evidence>
<dbReference type="AlphaFoldDB" id="A0A9Q9DRE1"/>
<feature type="compositionally biased region" description="Polar residues" evidence="1">
    <location>
        <begin position="56"/>
        <end position="68"/>
    </location>
</feature>
<evidence type="ECO:0000313" key="2">
    <source>
        <dbReference type="EMBL" id="USP75940.1"/>
    </source>
</evidence>
<dbReference type="EMBL" id="CP089275">
    <property type="protein sequence ID" value="USP75940.1"/>
    <property type="molecule type" value="Genomic_DNA"/>
</dbReference>
<proteinExistence type="predicted"/>
<sequence>MSSTRIFHNISRIPVTSTLVLIFGNYELYRIHKGTHPYWSPILEEKGIVRRRKQTASETLGGQGASSTEAKREGGKTSIQWLNLNGVPIPFIAGRSVE</sequence>
<evidence type="ECO:0000313" key="3">
    <source>
        <dbReference type="Proteomes" id="UP001056012"/>
    </source>
</evidence>
<gene>
    <name evidence="2" type="ORF">yc1106_03214</name>
</gene>
<organism evidence="2 3">
    <name type="scientific">Curvularia clavata</name>
    <dbReference type="NCBI Taxonomy" id="95742"/>
    <lineage>
        <taxon>Eukaryota</taxon>
        <taxon>Fungi</taxon>
        <taxon>Dikarya</taxon>
        <taxon>Ascomycota</taxon>
        <taxon>Pezizomycotina</taxon>
        <taxon>Dothideomycetes</taxon>
        <taxon>Pleosporomycetidae</taxon>
        <taxon>Pleosporales</taxon>
        <taxon>Pleosporineae</taxon>
        <taxon>Pleosporaceae</taxon>
        <taxon>Curvularia</taxon>
    </lineage>
</organism>
<name>A0A9Q9DRE1_CURCL</name>